<accession>A0A0E9PS67</accession>
<proteinExistence type="predicted"/>
<name>A0A0E9PS67_ANGAN</name>
<reference evidence="1" key="1">
    <citation type="submission" date="2014-11" db="EMBL/GenBank/DDBJ databases">
        <authorList>
            <person name="Amaro Gonzalez C."/>
        </authorList>
    </citation>
    <scope>NUCLEOTIDE SEQUENCE</scope>
</reference>
<organism evidence="1">
    <name type="scientific">Anguilla anguilla</name>
    <name type="common">European freshwater eel</name>
    <name type="synonym">Muraena anguilla</name>
    <dbReference type="NCBI Taxonomy" id="7936"/>
    <lineage>
        <taxon>Eukaryota</taxon>
        <taxon>Metazoa</taxon>
        <taxon>Chordata</taxon>
        <taxon>Craniata</taxon>
        <taxon>Vertebrata</taxon>
        <taxon>Euteleostomi</taxon>
        <taxon>Actinopterygii</taxon>
        <taxon>Neopterygii</taxon>
        <taxon>Teleostei</taxon>
        <taxon>Anguilliformes</taxon>
        <taxon>Anguillidae</taxon>
        <taxon>Anguilla</taxon>
    </lineage>
</organism>
<dbReference type="AlphaFoldDB" id="A0A0E9PS67"/>
<sequence length="52" mass="6157">MRLQNSKTIEFLRPVLRDSSDSSQGLGLPREHVFRCWCCVTGMFSQMRQHMR</sequence>
<dbReference type="EMBL" id="GBXM01101440">
    <property type="protein sequence ID" value="JAH07137.1"/>
    <property type="molecule type" value="Transcribed_RNA"/>
</dbReference>
<protein>
    <submittedName>
        <fullName evidence="1">Uncharacterized protein</fullName>
    </submittedName>
</protein>
<reference evidence="1" key="2">
    <citation type="journal article" date="2015" name="Fish Shellfish Immunol.">
        <title>Early steps in the European eel (Anguilla anguilla)-Vibrio vulnificus interaction in the gills: Role of the RtxA13 toxin.</title>
        <authorList>
            <person name="Callol A."/>
            <person name="Pajuelo D."/>
            <person name="Ebbesson L."/>
            <person name="Teles M."/>
            <person name="MacKenzie S."/>
            <person name="Amaro C."/>
        </authorList>
    </citation>
    <scope>NUCLEOTIDE SEQUENCE</scope>
</reference>
<evidence type="ECO:0000313" key="1">
    <source>
        <dbReference type="EMBL" id="JAH07137.1"/>
    </source>
</evidence>